<name>B8I8U5_RUMCH</name>
<comment type="similarity">
    <text evidence="1">Belongs to the Amj family.</text>
</comment>
<dbReference type="EMBL" id="CP001348">
    <property type="protein sequence ID" value="ACL77277.1"/>
    <property type="molecule type" value="Genomic_DNA"/>
</dbReference>
<dbReference type="UniPathway" id="UPA00219"/>
<dbReference type="GO" id="GO:0071555">
    <property type="term" value="P:cell wall organization"/>
    <property type="evidence" value="ECO:0007669"/>
    <property type="project" value="UniProtKB-KW"/>
</dbReference>
<feature type="transmembrane region" description="Helical" evidence="1">
    <location>
        <begin position="235"/>
        <end position="264"/>
    </location>
</feature>
<proteinExistence type="inferred from homology"/>
<evidence type="ECO:0000256" key="1">
    <source>
        <dbReference type="HAMAP-Rule" id="MF_02077"/>
    </source>
</evidence>
<protein>
    <recommendedName>
        <fullName evidence="1">Lipid II flippase Amj</fullName>
    </recommendedName>
</protein>
<dbReference type="Pfam" id="PF10997">
    <property type="entry name" value="Amj"/>
    <property type="match status" value="1"/>
</dbReference>
<feature type="transmembrane region" description="Helical" evidence="1">
    <location>
        <begin position="159"/>
        <end position="181"/>
    </location>
</feature>
<reference evidence="2 3" key="1">
    <citation type="submission" date="2009-01" db="EMBL/GenBank/DDBJ databases">
        <title>Complete sequence of Clostridium cellulolyticum H10.</title>
        <authorList>
            <consortium name="US DOE Joint Genome Institute"/>
            <person name="Lucas S."/>
            <person name="Copeland A."/>
            <person name="Lapidus A."/>
            <person name="Glavina del Rio T."/>
            <person name="Dalin E."/>
            <person name="Tice H."/>
            <person name="Bruce D."/>
            <person name="Goodwin L."/>
            <person name="Pitluck S."/>
            <person name="Chertkov O."/>
            <person name="Saunders E."/>
            <person name="Brettin T."/>
            <person name="Detter J.C."/>
            <person name="Han C."/>
            <person name="Larimer F."/>
            <person name="Land M."/>
            <person name="Hauser L."/>
            <person name="Kyrpides N."/>
            <person name="Ivanova N."/>
            <person name="Zhou J."/>
            <person name="Richardson P."/>
        </authorList>
    </citation>
    <scope>NUCLEOTIDE SEQUENCE [LARGE SCALE GENOMIC DNA]</scope>
    <source>
        <strain evidence="3">ATCC 35319 / DSM 5812 / JCM 6584 / H10</strain>
    </source>
</reference>
<accession>B8I8U5</accession>
<gene>
    <name evidence="1" type="primary">amj</name>
    <name evidence="2" type="ordered locus">Ccel_2983</name>
</gene>
<comment type="pathway">
    <text evidence="1">Cell wall biogenesis; peptidoglycan biosynthesis.</text>
</comment>
<evidence type="ECO:0000313" key="2">
    <source>
        <dbReference type="EMBL" id="ACL77277.1"/>
    </source>
</evidence>
<keyword evidence="1" id="KW-0813">Transport</keyword>
<evidence type="ECO:0000313" key="3">
    <source>
        <dbReference type="Proteomes" id="UP000001349"/>
    </source>
</evidence>
<keyword evidence="1" id="KW-0573">Peptidoglycan synthesis</keyword>
<sequence length="267" mass="29049" precursor="true">MTIQVIAVLVLTLVIYVVGTLAYSVRIVGVKTGRIAIAFAIFNVFALLSRTANTFQAPLLAKTIEKSIESGNTGGMLYIFRWILLSATLATIIGAMLLPTFIRVFTKAVESFSVYRSVPRLILHGFSKSGIEQFKKSITIPKKENLSQLKSLRKIPKKIVFLNVITSSISTVGVLASLYAGCLYPEFRTTCSTLSSAINGVATILMFLFIDPYISMMTDDVIKGDCTELDFSRCVIFIVCGLIVGTMLAQILLVPAAMAIASIARVI</sequence>
<keyword evidence="1" id="KW-0472">Membrane</keyword>
<feature type="transmembrane region" description="Helical" evidence="1">
    <location>
        <begin position="35"/>
        <end position="55"/>
    </location>
</feature>
<dbReference type="HOGENOM" id="CLU_059888_1_0_9"/>
<comment type="function">
    <text evidence="1">Involved in peptidoglycan biosynthesis. Transports lipid-linked peptidoglycan precursors from the inner to the outer leaflet of the cytoplasmic membrane.</text>
</comment>
<keyword evidence="1" id="KW-0133">Cell shape</keyword>
<dbReference type="GO" id="GO:0009252">
    <property type="term" value="P:peptidoglycan biosynthetic process"/>
    <property type="evidence" value="ECO:0007669"/>
    <property type="project" value="UniProtKB-UniRule"/>
</dbReference>
<dbReference type="KEGG" id="cce:Ccel_2983"/>
<dbReference type="Proteomes" id="UP000001349">
    <property type="component" value="Chromosome"/>
</dbReference>
<feature type="transmembrane region" description="Helical" evidence="1">
    <location>
        <begin position="6"/>
        <end position="23"/>
    </location>
</feature>
<dbReference type="GO" id="GO:0015648">
    <property type="term" value="F:lipid-linked peptidoglycan transporter activity"/>
    <property type="evidence" value="ECO:0007669"/>
    <property type="project" value="UniProtKB-UniRule"/>
</dbReference>
<dbReference type="GO" id="GO:0008360">
    <property type="term" value="P:regulation of cell shape"/>
    <property type="evidence" value="ECO:0007669"/>
    <property type="project" value="UniProtKB-KW"/>
</dbReference>
<dbReference type="AlphaFoldDB" id="B8I8U5"/>
<comment type="subcellular location">
    <subcellularLocation>
        <location evidence="1">Cell membrane</location>
        <topology evidence="1">Multi-pass membrane protein</topology>
    </subcellularLocation>
</comment>
<dbReference type="OrthoDB" id="7888986at2"/>
<keyword evidence="1" id="KW-1133">Transmembrane helix</keyword>
<keyword evidence="1" id="KW-0961">Cell wall biogenesis/degradation</keyword>
<dbReference type="eggNOG" id="ENOG502ZBN3">
    <property type="taxonomic scope" value="Bacteria"/>
</dbReference>
<dbReference type="InterPro" id="IPR021260">
    <property type="entry name" value="Amj"/>
</dbReference>
<organism evidence="2 3">
    <name type="scientific">Ruminiclostridium cellulolyticum (strain ATCC 35319 / DSM 5812 / JCM 6584 / H10)</name>
    <name type="common">Clostridium cellulolyticum</name>
    <dbReference type="NCBI Taxonomy" id="394503"/>
    <lineage>
        <taxon>Bacteria</taxon>
        <taxon>Bacillati</taxon>
        <taxon>Bacillota</taxon>
        <taxon>Clostridia</taxon>
        <taxon>Eubacteriales</taxon>
        <taxon>Oscillospiraceae</taxon>
        <taxon>Ruminiclostridium</taxon>
    </lineage>
</organism>
<keyword evidence="1" id="KW-0812">Transmembrane</keyword>
<keyword evidence="3" id="KW-1185">Reference proteome</keyword>
<dbReference type="STRING" id="394503.Ccel_2983"/>
<feature type="transmembrane region" description="Helical" evidence="1">
    <location>
        <begin position="193"/>
        <end position="214"/>
    </location>
</feature>
<dbReference type="RefSeq" id="WP_015926336.1">
    <property type="nucleotide sequence ID" value="NC_011898.1"/>
</dbReference>
<keyword evidence="1" id="KW-1003">Cell membrane</keyword>
<dbReference type="GO" id="GO:0005886">
    <property type="term" value="C:plasma membrane"/>
    <property type="evidence" value="ECO:0007669"/>
    <property type="project" value="UniProtKB-SubCell"/>
</dbReference>
<feature type="transmembrane region" description="Helical" evidence="1">
    <location>
        <begin position="75"/>
        <end position="98"/>
    </location>
</feature>
<dbReference type="HAMAP" id="MF_02077">
    <property type="entry name" value="Amj_flippase"/>
    <property type="match status" value="1"/>
</dbReference>